<dbReference type="SUPFAM" id="SSF50960">
    <property type="entry name" value="TolB, C-terminal domain"/>
    <property type="match status" value="1"/>
</dbReference>
<gene>
    <name evidence="1" type="ORF">FRD01_09360</name>
</gene>
<sequence length="432" mass="47478">MKPFLLVSLLGLVLGACSSTPMPRYEVTAAYVVPAADLVVVEAERPEVLPCPEEVCEEEEWEYQDRHTITVHGATARVSGQGKPDGPTTPLMLVMDPEDSDIRALEFPIRPRFALKTHPDSEFAFVTRTPDGTGWLYQNEELGRVALVRPAGASVFSADLGENVYVTASNTRVQIYEWREDGFYFASAPVDRPGEALTLTKVEIPAEEGEGAMLWQDAQVSETGTLVAVPTEDSRIVVYDLERSTRIKTLQSEVPIEANFFADSALILVRRPLPTDPKMSFLPLNSDEEIEFEAPFSPALARLIPGSMVRAYFQQDSVIYLGPGGERVEFPQPKGAVVGNGASFYQVFEEDDASVLVQFNILTGEELELARFSRTAELLGQITTGLVVLDLQSAQPGAVVHILDLTSDATDIIPLYLQWSGERIPVYGPPEN</sequence>
<accession>A0A5B8XTM0</accession>
<dbReference type="RefSeq" id="WP_146959128.1">
    <property type="nucleotide sequence ID" value="NZ_CP042467.1"/>
</dbReference>
<name>A0A5B8XTM0_9DELT</name>
<evidence type="ECO:0000313" key="1">
    <source>
        <dbReference type="EMBL" id="QED27443.1"/>
    </source>
</evidence>
<dbReference type="PROSITE" id="PS51257">
    <property type="entry name" value="PROKAR_LIPOPROTEIN"/>
    <property type="match status" value="1"/>
</dbReference>
<dbReference type="Proteomes" id="UP000321595">
    <property type="component" value="Chromosome"/>
</dbReference>
<proteinExistence type="predicted"/>
<reference evidence="1 2" key="1">
    <citation type="submission" date="2019-08" db="EMBL/GenBank/DDBJ databases">
        <authorList>
            <person name="Liang Q."/>
        </authorList>
    </citation>
    <scope>NUCLEOTIDE SEQUENCE [LARGE SCALE GENOMIC DNA]</scope>
    <source>
        <strain evidence="1 2">V1718</strain>
    </source>
</reference>
<evidence type="ECO:0000313" key="2">
    <source>
        <dbReference type="Proteomes" id="UP000321595"/>
    </source>
</evidence>
<dbReference type="KEGG" id="bbae:FRD01_09360"/>
<keyword evidence="2" id="KW-1185">Reference proteome</keyword>
<dbReference type="EMBL" id="CP042467">
    <property type="protein sequence ID" value="QED27443.1"/>
    <property type="molecule type" value="Genomic_DNA"/>
</dbReference>
<dbReference type="AlphaFoldDB" id="A0A5B8XTM0"/>
<organism evidence="1 2">
    <name type="scientific">Microvenator marinus</name>
    <dbReference type="NCBI Taxonomy" id="2600177"/>
    <lineage>
        <taxon>Bacteria</taxon>
        <taxon>Deltaproteobacteria</taxon>
        <taxon>Bradymonadales</taxon>
        <taxon>Microvenatoraceae</taxon>
        <taxon>Microvenator</taxon>
    </lineage>
</organism>
<protein>
    <submittedName>
        <fullName evidence="1">Uncharacterized protein</fullName>
    </submittedName>
</protein>